<keyword evidence="1" id="KW-0175">Coiled coil</keyword>
<sequence>MIPSFIASFDVALGRKRLRERKGYLKLSNTIAYGGLSVDALALYIQLAKLSEKTIVSEIYLREFIKVKNNQRMSLNRLRIAKKELIELRLLEIKKVRNGSLNFYEWILKDENYQVKKHFNKSLSLLKNSDEKLSKTLKNNASSIDRKLTTENEKKENLHYIETRTHARDNKFINNININNNKFINNININNNKFINNININNNKFIKKENLENLKNNQEKKERVFNQNASFVVSFLKLDEKECEKMAKKEFKVPNANELMGQIMAFNEKNGTNFGEELANDFIGYWDAREWKRNGKRMSSVAGSLYTWLKYAKENEARKNQRFNRKKEANPSVVDSLMEYYGMKDENKDKLLGCF</sequence>
<evidence type="ECO:0000313" key="2">
    <source>
        <dbReference type="EMBL" id="EAM0028835.1"/>
    </source>
</evidence>
<feature type="coiled-coil region" evidence="1">
    <location>
        <begin position="201"/>
        <end position="228"/>
    </location>
</feature>
<evidence type="ECO:0000256" key="1">
    <source>
        <dbReference type="SAM" id="Coils"/>
    </source>
</evidence>
<proteinExistence type="predicted"/>
<dbReference type="AlphaFoldDB" id="A0A5T2C054"/>
<name>A0A5T2C054_CAMCO</name>
<accession>A0A5T2C054</accession>
<dbReference type="EMBL" id="AACTAL010000027">
    <property type="protein sequence ID" value="EAM0028835.1"/>
    <property type="molecule type" value="Genomic_DNA"/>
</dbReference>
<organism evidence="2">
    <name type="scientific">Campylobacter coli</name>
    <dbReference type="NCBI Taxonomy" id="195"/>
    <lineage>
        <taxon>Bacteria</taxon>
        <taxon>Pseudomonadati</taxon>
        <taxon>Campylobacterota</taxon>
        <taxon>Epsilonproteobacteria</taxon>
        <taxon>Campylobacterales</taxon>
        <taxon>Campylobacteraceae</taxon>
        <taxon>Campylobacter</taxon>
    </lineage>
</organism>
<gene>
    <name evidence="2" type="ORF">D1F27_06735</name>
</gene>
<protein>
    <submittedName>
        <fullName evidence="2">Uncharacterized protein</fullName>
    </submittedName>
</protein>
<comment type="caution">
    <text evidence="2">The sequence shown here is derived from an EMBL/GenBank/DDBJ whole genome shotgun (WGS) entry which is preliminary data.</text>
</comment>
<reference evidence="2" key="1">
    <citation type="submission" date="2018-08" db="EMBL/GenBank/DDBJ databases">
        <authorList>
            <consortium name="NARMS: The National Antimicrobial Resistance Monitoring System"/>
        </authorList>
    </citation>
    <scope>NUCLEOTIDE SEQUENCE</scope>
    <source>
        <strain evidence="2">FSIS11813163</strain>
    </source>
</reference>